<dbReference type="InterPro" id="IPR008030">
    <property type="entry name" value="NmrA-like"/>
</dbReference>
<dbReference type="Gene3D" id="3.90.25.10">
    <property type="entry name" value="UDP-galactose 4-epimerase, domain 1"/>
    <property type="match status" value="1"/>
</dbReference>
<dbReference type="PANTHER" id="PTHR43162:SF1">
    <property type="entry name" value="PRESTALK A DIFFERENTIATION PROTEIN A"/>
    <property type="match status" value="1"/>
</dbReference>
<dbReference type="OrthoDB" id="285016at2"/>
<reference evidence="2" key="1">
    <citation type="journal article" date="2019" name="Emerg. Microbes Infect.">
        <title>Comprehensive subspecies identification of 175 nontuberculous mycobacteria species based on 7547 genomic profiles.</title>
        <authorList>
            <person name="Matsumoto Y."/>
            <person name="Kinjo T."/>
            <person name="Motooka D."/>
            <person name="Nabeya D."/>
            <person name="Jung N."/>
            <person name="Uechi K."/>
            <person name="Horii T."/>
            <person name="Iida T."/>
            <person name="Fujita J."/>
            <person name="Nakamura S."/>
        </authorList>
    </citation>
    <scope>NUCLEOTIDE SEQUENCE [LARGE SCALE GENOMIC DNA]</scope>
    <source>
        <strain evidence="2">JCM 13671</strain>
    </source>
</reference>
<sequence length="314" mass="33740">MTHPVLVLGATGRHGNTGGHLVRRLVEEGHAVRALARSHSTRTEELAEWGAEIVIGDLHDRRSLIPALADVDLAFFTYPIAAGAVPAAANYAAAVREVGRSLRTVVMSMGPAHPENPSALGRAQWLCEEVLQWAGLDLTILRIPALFHQNLLVLHAESIRHDGTFRNSFGNGEIAWISGGDAAELALTALLHPERFDGPIAYPPGSEQFSHSEVADLLTDLLGARIRFESVSREQWHDELRAQSLARPDGPVNAAMAQHISAVGEAVARNGAATPADASALGALIGRSPQPLRGFLEEHLEAFRPANRRRADTG</sequence>
<accession>A0A7I7XY44</accession>
<dbReference type="PANTHER" id="PTHR43162">
    <property type="match status" value="1"/>
</dbReference>
<evidence type="ECO:0000313" key="3">
    <source>
        <dbReference type="Proteomes" id="UP000466931"/>
    </source>
</evidence>
<dbReference type="AlphaFoldDB" id="A0A7I7XY44"/>
<evidence type="ECO:0000313" key="2">
    <source>
        <dbReference type="EMBL" id="BBZ33712.1"/>
    </source>
</evidence>
<dbReference type="Proteomes" id="UP000466931">
    <property type="component" value="Chromosome"/>
</dbReference>
<keyword evidence="3" id="KW-1185">Reference proteome</keyword>
<dbReference type="InterPro" id="IPR051604">
    <property type="entry name" value="Ergot_Alk_Oxidoreductase"/>
</dbReference>
<protein>
    <submittedName>
        <fullName evidence="2">NmrA family transcriptional regulator</fullName>
    </submittedName>
</protein>
<reference evidence="2" key="2">
    <citation type="submission" date="2020-02" db="EMBL/GenBank/DDBJ databases">
        <authorList>
            <person name="Matsumoto Y."/>
            <person name="Motooka D."/>
            <person name="Nakamura S."/>
        </authorList>
    </citation>
    <scope>NUCLEOTIDE SEQUENCE</scope>
    <source>
        <strain evidence="2">JCM 13671</strain>
    </source>
</reference>
<dbReference type="Pfam" id="PF05368">
    <property type="entry name" value="NmrA"/>
    <property type="match status" value="1"/>
</dbReference>
<dbReference type="EMBL" id="AP022612">
    <property type="protein sequence ID" value="BBZ33712.1"/>
    <property type="molecule type" value="Genomic_DNA"/>
</dbReference>
<feature type="domain" description="NmrA-like" evidence="1">
    <location>
        <begin position="2"/>
        <end position="247"/>
    </location>
</feature>
<organism evidence="2 3">
    <name type="scientific">Mycolicibacterium confluentis</name>
    <dbReference type="NCBI Taxonomy" id="28047"/>
    <lineage>
        <taxon>Bacteria</taxon>
        <taxon>Bacillati</taxon>
        <taxon>Actinomycetota</taxon>
        <taxon>Actinomycetes</taxon>
        <taxon>Mycobacteriales</taxon>
        <taxon>Mycobacteriaceae</taxon>
        <taxon>Mycolicibacterium</taxon>
    </lineage>
</organism>
<dbReference type="SUPFAM" id="SSF51735">
    <property type="entry name" value="NAD(P)-binding Rossmann-fold domains"/>
    <property type="match status" value="1"/>
</dbReference>
<gene>
    <name evidence="2" type="ORF">MCNF_23170</name>
</gene>
<dbReference type="RefSeq" id="WP_085151067.1">
    <property type="nucleotide sequence ID" value="NZ_AP022612.1"/>
</dbReference>
<dbReference type="Gene3D" id="3.40.50.720">
    <property type="entry name" value="NAD(P)-binding Rossmann-like Domain"/>
    <property type="match status" value="1"/>
</dbReference>
<proteinExistence type="predicted"/>
<evidence type="ECO:0000259" key="1">
    <source>
        <dbReference type="Pfam" id="PF05368"/>
    </source>
</evidence>
<name>A0A7I7XY44_9MYCO</name>
<dbReference type="InterPro" id="IPR036291">
    <property type="entry name" value="NAD(P)-bd_dom_sf"/>
</dbReference>